<dbReference type="Proteomes" id="UP000807353">
    <property type="component" value="Unassembled WGS sequence"/>
</dbReference>
<organism evidence="2 3">
    <name type="scientific">Collybia nuda</name>
    <dbReference type="NCBI Taxonomy" id="64659"/>
    <lineage>
        <taxon>Eukaryota</taxon>
        <taxon>Fungi</taxon>
        <taxon>Dikarya</taxon>
        <taxon>Basidiomycota</taxon>
        <taxon>Agaricomycotina</taxon>
        <taxon>Agaricomycetes</taxon>
        <taxon>Agaricomycetidae</taxon>
        <taxon>Agaricales</taxon>
        <taxon>Tricholomatineae</taxon>
        <taxon>Clitocybaceae</taxon>
        <taxon>Collybia</taxon>
    </lineage>
</organism>
<dbReference type="OrthoDB" id="346907at2759"/>
<feature type="domain" description="Protein kinase" evidence="1">
    <location>
        <begin position="120"/>
        <end position="414"/>
    </location>
</feature>
<dbReference type="InterPro" id="IPR008271">
    <property type="entry name" value="Ser/Thr_kinase_AS"/>
</dbReference>
<dbReference type="PANTHER" id="PTHR44329">
    <property type="entry name" value="SERINE/THREONINE-PROTEIN KINASE TNNI3K-RELATED"/>
    <property type="match status" value="1"/>
</dbReference>
<dbReference type="InterPro" id="IPR001245">
    <property type="entry name" value="Ser-Thr/Tyr_kinase_cat_dom"/>
</dbReference>
<dbReference type="InterPro" id="IPR051681">
    <property type="entry name" value="Ser/Thr_Kinases-Pseudokinases"/>
</dbReference>
<reference evidence="2" key="1">
    <citation type="submission" date="2020-11" db="EMBL/GenBank/DDBJ databases">
        <authorList>
            <consortium name="DOE Joint Genome Institute"/>
            <person name="Ahrendt S."/>
            <person name="Riley R."/>
            <person name="Andreopoulos W."/>
            <person name="Labutti K."/>
            <person name="Pangilinan J."/>
            <person name="Ruiz-Duenas F.J."/>
            <person name="Barrasa J.M."/>
            <person name="Sanchez-Garcia M."/>
            <person name="Camarero S."/>
            <person name="Miyauchi S."/>
            <person name="Serrano A."/>
            <person name="Linde D."/>
            <person name="Babiker R."/>
            <person name="Drula E."/>
            <person name="Ayuso-Fernandez I."/>
            <person name="Pacheco R."/>
            <person name="Padilla G."/>
            <person name="Ferreira P."/>
            <person name="Barriuso J."/>
            <person name="Kellner H."/>
            <person name="Castanera R."/>
            <person name="Alfaro M."/>
            <person name="Ramirez L."/>
            <person name="Pisabarro A.G."/>
            <person name="Kuo A."/>
            <person name="Tritt A."/>
            <person name="Lipzen A."/>
            <person name="He G."/>
            <person name="Yan M."/>
            <person name="Ng V."/>
            <person name="Cullen D."/>
            <person name="Martin F."/>
            <person name="Rosso M.-N."/>
            <person name="Henrissat B."/>
            <person name="Hibbett D."/>
            <person name="Martinez A.T."/>
            <person name="Grigoriev I.V."/>
        </authorList>
    </citation>
    <scope>NUCLEOTIDE SEQUENCE</scope>
    <source>
        <strain evidence="2">CBS 247.69</strain>
    </source>
</reference>
<keyword evidence="2" id="KW-0808">Transferase</keyword>
<proteinExistence type="predicted"/>
<keyword evidence="2" id="KW-0418">Kinase</keyword>
<dbReference type="InterPro" id="IPR000719">
    <property type="entry name" value="Prot_kinase_dom"/>
</dbReference>
<dbReference type="PROSITE" id="PS50011">
    <property type="entry name" value="PROTEIN_KINASE_DOM"/>
    <property type="match status" value="1"/>
</dbReference>
<dbReference type="AlphaFoldDB" id="A0A9P6CG01"/>
<evidence type="ECO:0000259" key="1">
    <source>
        <dbReference type="PROSITE" id="PS50011"/>
    </source>
</evidence>
<dbReference type="Gene3D" id="1.10.510.10">
    <property type="entry name" value="Transferase(Phosphotransferase) domain 1"/>
    <property type="match status" value="1"/>
</dbReference>
<accession>A0A9P6CG01</accession>
<name>A0A9P6CG01_9AGAR</name>
<dbReference type="SMART" id="SM00220">
    <property type="entry name" value="S_TKc"/>
    <property type="match status" value="1"/>
</dbReference>
<evidence type="ECO:0000313" key="2">
    <source>
        <dbReference type="EMBL" id="KAF9459519.1"/>
    </source>
</evidence>
<gene>
    <name evidence="2" type="ORF">BDZ94DRAFT_1171473</name>
</gene>
<dbReference type="GO" id="GO:0004674">
    <property type="term" value="F:protein serine/threonine kinase activity"/>
    <property type="evidence" value="ECO:0007669"/>
    <property type="project" value="TreeGrafter"/>
</dbReference>
<dbReference type="SUPFAM" id="SSF56112">
    <property type="entry name" value="Protein kinase-like (PK-like)"/>
    <property type="match status" value="1"/>
</dbReference>
<dbReference type="PROSITE" id="PS00108">
    <property type="entry name" value="PROTEIN_KINASE_ST"/>
    <property type="match status" value="1"/>
</dbReference>
<evidence type="ECO:0000313" key="3">
    <source>
        <dbReference type="Proteomes" id="UP000807353"/>
    </source>
</evidence>
<sequence length="460" mass="51352">MATWLSWDTLTSLRSHQTVIDCLRAFPDWQETPQLRKAVALDVDALCARLFNIIHTPSQYRALSNLKDHNAQAMLNLLQNLLDSPLLDSRFRNPFVGALLRLSGKSGLVPEALVQDQVMLDVGDAFAAGAFGELYTGSFRGQAVAVKVFKFYQNTDIARYLKTVSRETLIWRQLFHPHVLPFICVYYYPTDNHPKIGLVSPWMKHGNVQQFLRQVPDTDRTSLVVDIAEGLSYLHSMKPKIIHGDLKAVNVLITDAGTACIADFGLARALDSEIVNFSSWSNGHGSGGSLRWMAPELFDQEEDAEVCSDTMTDIYAFGSVCYEIFSGCVPFHTITNDYQIMSRIVAGRRPLRPIVSEPSLQSCSCLGLNDDMWLLIEDCWKKDPTGRPTATEIVSRLPKRPNKVDTAVGPHPSRILANSSENIIAWAISHPHRDIEPDAIDGVILEKGKGLVKVNENLDY</sequence>
<dbReference type="Pfam" id="PF07714">
    <property type="entry name" value="PK_Tyr_Ser-Thr"/>
    <property type="match status" value="1"/>
</dbReference>
<dbReference type="InterPro" id="IPR011009">
    <property type="entry name" value="Kinase-like_dom_sf"/>
</dbReference>
<protein>
    <submittedName>
        <fullName evidence="2">Kinase-like domain-containing protein</fullName>
    </submittedName>
</protein>
<comment type="caution">
    <text evidence="2">The sequence shown here is derived from an EMBL/GenBank/DDBJ whole genome shotgun (WGS) entry which is preliminary data.</text>
</comment>
<dbReference type="GO" id="GO:0005524">
    <property type="term" value="F:ATP binding"/>
    <property type="evidence" value="ECO:0007669"/>
    <property type="project" value="InterPro"/>
</dbReference>
<keyword evidence="3" id="KW-1185">Reference proteome</keyword>
<dbReference type="EMBL" id="MU150315">
    <property type="protein sequence ID" value="KAF9459519.1"/>
    <property type="molecule type" value="Genomic_DNA"/>
</dbReference>